<feature type="transmembrane region" description="Helical" evidence="1">
    <location>
        <begin position="71"/>
        <end position="92"/>
    </location>
</feature>
<feature type="transmembrane region" description="Helical" evidence="1">
    <location>
        <begin position="178"/>
        <end position="197"/>
    </location>
</feature>
<reference evidence="3" key="1">
    <citation type="journal article" date="2019" name="Int. J. Syst. Evol. Microbiol.">
        <title>The Global Catalogue of Microorganisms (GCM) 10K type strain sequencing project: providing services to taxonomists for standard genome sequencing and annotation.</title>
        <authorList>
            <consortium name="The Broad Institute Genomics Platform"/>
            <consortium name="The Broad Institute Genome Sequencing Center for Infectious Disease"/>
            <person name="Wu L."/>
            <person name="Ma J."/>
        </authorList>
    </citation>
    <scope>NUCLEOTIDE SEQUENCE [LARGE SCALE GENOMIC DNA]</scope>
    <source>
        <strain evidence="3">CCUG 43304</strain>
    </source>
</reference>
<feature type="transmembrane region" description="Helical" evidence="1">
    <location>
        <begin position="104"/>
        <end position="125"/>
    </location>
</feature>
<evidence type="ECO:0000256" key="1">
    <source>
        <dbReference type="SAM" id="Phobius"/>
    </source>
</evidence>
<gene>
    <name evidence="2" type="ORF">ACFQB0_15020</name>
</gene>
<feature type="transmembrane region" description="Helical" evidence="1">
    <location>
        <begin position="137"/>
        <end position="158"/>
    </location>
</feature>
<sequence length="483" mass="49963">MNTPGEMGKSAEERFHRLLRWYPKSWRDDNEAVLLGIMLDNAERQGRTAPSVGERYSAVVYGLGARLDARLALWTALAALAISAVAGALMVWAPYPLATVGVGWMLPLLSVAVCPGLVAVGALSLARHRGLVSEPRVLAVLGLLAMALPLAALTQIGWGMGFDAADRGAPSTGLAALWAPLFVVAWMLGAAATGLLVDALLEGTRLRSVVRAGCALLSGAIVVPVIGLALITPYASAIAAAGLALLAIVPVSTIIPVRKSRSTEHAVAPTAAPGDFPLRTRTLARTLSWIAAITSAVGIAYALTGSRWSPGAVDGTVAMGRGITIALVSAMPLLAAIGLIAATRTLARTRRSPAHIWWPSTLVALSFMAVAVAYLNAPAWDGMAPGFAVASVLAGTAIAWWMTPRLRGPRRTRIAVSVLIGFGYAVFLGMLVAPMLAFALPVLACTFAIWGTRGPRPTVLGAPLVATVPAHAASDDAAVPSTS</sequence>
<feature type="transmembrane region" description="Helical" evidence="1">
    <location>
        <begin position="209"/>
        <end position="231"/>
    </location>
</feature>
<organism evidence="2 3">
    <name type="scientific">Luethyella okanaganae</name>
    <dbReference type="NCBI Taxonomy" id="69372"/>
    <lineage>
        <taxon>Bacteria</taxon>
        <taxon>Bacillati</taxon>
        <taxon>Actinomycetota</taxon>
        <taxon>Actinomycetes</taxon>
        <taxon>Micrococcales</taxon>
        <taxon>Microbacteriaceae</taxon>
        <taxon>Luethyella</taxon>
    </lineage>
</organism>
<feature type="transmembrane region" description="Helical" evidence="1">
    <location>
        <begin position="414"/>
        <end position="440"/>
    </location>
</feature>
<feature type="transmembrane region" description="Helical" evidence="1">
    <location>
        <begin position="383"/>
        <end position="402"/>
    </location>
</feature>
<keyword evidence="1" id="KW-0472">Membrane</keyword>
<evidence type="ECO:0008006" key="4">
    <source>
        <dbReference type="Google" id="ProtNLM"/>
    </source>
</evidence>
<accession>A0ABW1VK11</accession>
<feature type="transmembrane region" description="Helical" evidence="1">
    <location>
        <begin position="237"/>
        <end position="257"/>
    </location>
</feature>
<dbReference type="Proteomes" id="UP001596306">
    <property type="component" value="Unassembled WGS sequence"/>
</dbReference>
<keyword evidence="1" id="KW-0812">Transmembrane</keyword>
<dbReference type="RefSeq" id="WP_386733218.1">
    <property type="nucleotide sequence ID" value="NZ_JBHSTP010000004.1"/>
</dbReference>
<evidence type="ECO:0000313" key="2">
    <source>
        <dbReference type="EMBL" id="MFC6357420.1"/>
    </source>
</evidence>
<feature type="transmembrane region" description="Helical" evidence="1">
    <location>
        <begin position="323"/>
        <end position="343"/>
    </location>
</feature>
<comment type="caution">
    <text evidence="2">The sequence shown here is derived from an EMBL/GenBank/DDBJ whole genome shotgun (WGS) entry which is preliminary data.</text>
</comment>
<keyword evidence="3" id="KW-1185">Reference proteome</keyword>
<dbReference type="EMBL" id="JBHSTP010000004">
    <property type="protein sequence ID" value="MFC6357420.1"/>
    <property type="molecule type" value="Genomic_DNA"/>
</dbReference>
<feature type="transmembrane region" description="Helical" evidence="1">
    <location>
        <begin position="286"/>
        <end position="303"/>
    </location>
</feature>
<keyword evidence="1" id="KW-1133">Transmembrane helix</keyword>
<name>A0ABW1VK11_9MICO</name>
<protein>
    <recommendedName>
        <fullName evidence="4">Integral membrane protein</fullName>
    </recommendedName>
</protein>
<feature type="transmembrane region" description="Helical" evidence="1">
    <location>
        <begin position="355"/>
        <end position="377"/>
    </location>
</feature>
<proteinExistence type="predicted"/>
<evidence type="ECO:0000313" key="3">
    <source>
        <dbReference type="Proteomes" id="UP001596306"/>
    </source>
</evidence>